<dbReference type="EMBL" id="JEMY01000050">
    <property type="protein sequence ID" value="EXI85772.1"/>
    <property type="molecule type" value="Genomic_DNA"/>
</dbReference>
<accession>A0A011Q961</accession>
<dbReference type="Gene3D" id="1.10.510.10">
    <property type="entry name" value="Transferase(Phosphotransferase) domain 1"/>
    <property type="match status" value="1"/>
</dbReference>
<keyword evidence="1" id="KW-0808">Transferase</keyword>
<keyword evidence="2" id="KW-1185">Reference proteome</keyword>
<dbReference type="InterPro" id="IPR011009">
    <property type="entry name" value="Kinase-like_dom_sf"/>
</dbReference>
<gene>
    <name evidence="1" type="ORF">AW11_03352</name>
</gene>
<name>A0A011Q961_ACCRE</name>
<dbReference type="eggNOG" id="COG0515">
    <property type="taxonomic scope" value="Bacteria"/>
</dbReference>
<reference evidence="1" key="1">
    <citation type="submission" date="2014-02" db="EMBL/GenBank/DDBJ databases">
        <title>Expanding our view of genomic diversity in Candidatus Accumulibacter clades.</title>
        <authorList>
            <person name="Skennerton C.T."/>
            <person name="Barr J.J."/>
            <person name="Slater F.R."/>
            <person name="Bond P.L."/>
            <person name="Tyson G.W."/>
        </authorList>
    </citation>
    <scope>NUCLEOTIDE SEQUENCE [LARGE SCALE GENOMIC DNA]</scope>
</reference>
<dbReference type="Proteomes" id="UP000022141">
    <property type="component" value="Unassembled WGS sequence"/>
</dbReference>
<comment type="caution">
    <text evidence="1">The sequence shown here is derived from an EMBL/GenBank/DDBJ whole genome shotgun (WGS) entry which is preliminary data.</text>
</comment>
<dbReference type="Pfam" id="PF06293">
    <property type="entry name" value="Kdo"/>
    <property type="match status" value="1"/>
</dbReference>
<dbReference type="STRING" id="1454004.AW11_03352"/>
<dbReference type="GO" id="GO:0016301">
    <property type="term" value="F:kinase activity"/>
    <property type="evidence" value="ECO:0007669"/>
    <property type="project" value="UniProtKB-KW"/>
</dbReference>
<protein>
    <submittedName>
        <fullName evidence="1">3-deoxy-D-manno-octulosonic-acid kinase</fullName>
    </submittedName>
</protein>
<dbReference type="AlphaFoldDB" id="A0A011Q961"/>
<organism evidence="1 2">
    <name type="scientific">Accumulibacter regalis</name>
    <dbReference type="NCBI Taxonomy" id="522306"/>
    <lineage>
        <taxon>Bacteria</taxon>
        <taxon>Pseudomonadati</taxon>
        <taxon>Pseudomonadota</taxon>
        <taxon>Betaproteobacteria</taxon>
        <taxon>Candidatus Accumulibacter</taxon>
    </lineage>
</organism>
<dbReference type="SUPFAM" id="SSF56112">
    <property type="entry name" value="Protein kinase-like (PK-like)"/>
    <property type="match status" value="2"/>
</dbReference>
<proteinExistence type="predicted"/>
<dbReference type="PATRIC" id="fig|1454004.3.peg.3456"/>
<sequence>MAETRRGGPVPRRMGAAETGLPVASDAATLRAAGRQPPLPFCVALADGRPLTMHRLLRVLPGKRLVGEAELDGRRVLAKLFVGRRCEKHWRHERGGLDALRQADVSTPELVVATAMAAGGYALLTVFLEPAQSLAEAWAEVSERAAGDAEALAVLAPALGMLGRLHAAGLVQDDLHLGNFLRHQGRMLVVDGDAVRVISRGQRLPPADAGANLAVLLAQLPPVWDGQLAALLPAYTAEQPLLPEQAVMRRNIERVRAWRLGDFLAKTVRECTLFAVEHTSARFSAVRREEAETLAPVLASLASLDSAVASGRVFKDGGTTTVARIVVNARPLLIKRYNLKNLRHAFGRLWRPSRAWHSWREAHRLLFFGIPTPRPLALVEERCGPLRRRAWLICEYCPGPNLLNHLAADCEPSPAEANAIRDLFGALRRHRISHGDLKATNLLWDGERVLLIDLDGVVQHRSVAAYERAWRRDRARLLRNWPSACALRRWLDEQLPAACG</sequence>
<evidence type="ECO:0000313" key="1">
    <source>
        <dbReference type="EMBL" id="EXI85772.1"/>
    </source>
</evidence>
<keyword evidence="1" id="KW-0418">Kinase</keyword>
<evidence type="ECO:0000313" key="2">
    <source>
        <dbReference type="Proteomes" id="UP000022141"/>
    </source>
</evidence>